<feature type="chain" id="PRO_5047431395" description="histidine kinase" evidence="13">
    <location>
        <begin position="25"/>
        <end position="1197"/>
    </location>
</feature>
<comment type="subcellular location">
    <subcellularLocation>
        <location evidence="2">Cell membrane</location>
        <topology evidence="2">Multi-pass membrane protein</topology>
    </subcellularLocation>
</comment>
<dbReference type="SMART" id="SM00387">
    <property type="entry name" value="HATPase_c"/>
    <property type="match status" value="1"/>
</dbReference>
<keyword evidence="11" id="KW-0472">Membrane</keyword>
<dbReference type="InterPro" id="IPR036097">
    <property type="entry name" value="HisK_dim/P_sf"/>
</dbReference>
<dbReference type="SMART" id="SM00448">
    <property type="entry name" value="REC"/>
    <property type="match status" value="1"/>
</dbReference>
<dbReference type="RefSeq" id="WP_311193377.1">
    <property type="nucleotide sequence ID" value="NZ_CP115541.1"/>
</dbReference>
<protein>
    <recommendedName>
        <fullName evidence="3">histidine kinase</fullName>
        <ecNumber evidence="3">2.7.13.3</ecNumber>
    </recommendedName>
</protein>
<dbReference type="SUPFAM" id="SSF55874">
    <property type="entry name" value="ATPase domain of HSP90 chaperone/DNA topoisomerase II/histidine kinase"/>
    <property type="match status" value="1"/>
</dbReference>
<keyword evidence="17" id="KW-1185">Reference proteome</keyword>
<keyword evidence="13" id="KW-0732">Signal</keyword>
<dbReference type="CDD" id="cd16922">
    <property type="entry name" value="HATPase_EvgS-ArcB-TorS-like"/>
    <property type="match status" value="1"/>
</dbReference>
<keyword evidence="7" id="KW-0547">Nucleotide-binding</keyword>
<comment type="catalytic activity">
    <reaction evidence="1">
        <text>ATP + protein L-histidine = ADP + protein N-phospho-L-histidine.</text>
        <dbReference type="EC" id="2.7.13.3"/>
    </reaction>
</comment>
<evidence type="ECO:0000259" key="14">
    <source>
        <dbReference type="PROSITE" id="PS50109"/>
    </source>
</evidence>
<dbReference type="PANTHER" id="PTHR45339:SF1">
    <property type="entry name" value="HYBRID SIGNAL TRANSDUCTION HISTIDINE KINASE J"/>
    <property type="match status" value="1"/>
</dbReference>
<accession>A0ABY9YTJ4</accession>
<keyword evidence="9" id="KW-1133">Transmembrane helix</keyword>
<dbReference type="Pfam" id="PF00512">
    <property type="entry name" value="HisKA"/>
    <property type="match status" value="1"/>
</dbReference>
<dbReference type="InterPro" id="IPR036890">
    <property type="entry name" value="HATPase_C_sf"/>
</dbReference>
<evidence type="ECO:0000256" key="13">
    <source>
        <dbReference type="SAM" id="SignalP"/>
    </source>
</evidence>
<dbReference type="Gene3D" id="3.40.50.2300">
    <property type="match status" value="1"/>
</dbReference>
<evidence type="ECO:0000256" key="11">
    <source>
        <dbReference type="ARBA" id="ARBA00023136"/>
    </source>
</evidence>
<dbReference type="Pfam" id="PF01627">
    <property type="entry name" value="Hpt"/>
    <property type="match status" value="1"/>
</dbReference>
<proteinExistence type="predicted"/>
<feature type="domain" description="Histidine kinase" evidence="14">
    <location>
        <begin position="701"/>
        <end position="922"/>
    </location>
</feature>
<organism evidence="16 17">
    <name type="scientific">Stenotrophomonas oahuensis</name>
    <dbReference type="NCBI Taxonomy" id="3003271"/>
    <lineage>
        <taxon>Bacteria</taxon>
        <taxon>Pseudomonadati</taxon>
        <taxon>Pseudomonadota</taxon>
        <taxon>Gammaproteobacteria</taxon>
        <taxon>Lysobacterales</taxon>
        <taxon>Lysobacteraceae</taxon>
        <taxon>Stenotrophomonas</taxon>
    </lineage>
</organism>
<dbReference type="PROSITE" id="PS50109">
    <property type="entry name" value="HIS_KIN"/>
    <property type="match status" value="1"/>
</dbReference>
<dbReference type="PANTHER" id="PTHR45339">
    <property type="entry name" value="HYBRID SIGNAL TRANSDUCTION HISTIDINE KINASE J"/>
    <property type="match status" value="1"/>
</dbReference>
<dbReference type="InterPro" id="IPR004358">
    <property type="entry name" value="Sig_transdc_His_kin-like_C"/>
</dbReference>
<dbReference type="SMART" id="SM00062">
    <property type="entry name" value="PBPb"/>
    <property type="match status" value="2"/>
</dbReference>
<feature type="domain" description="Response regulatory" evidence="15">
    <location>
        <begin position="950"/>
        <end position="1068"/>
    </location>
</feature>
<dbReference type="SUPFAM" id="SSF52172">
    <property type="entry name" value="CheY-like"/>
    <property type="match status" value="1"/>
</dbReference>
<dbReference type="InterPro" id="IPR003594">
    <property type="entry name" value="HATPase_dom"/>
</dbReference>
<dbReference type="CDD" id="cd01007">
    <property type="entry name" value="PBP2_BvgS_HisK_like"/>
    <property type="match status" value="2"/>
</dbReference>
<dbReference type="PRINTS" id="PR00344">
    <property type="entry name" value="BCTRLSENSOR"/>
</dbReference>
<evidence type="ECO:0000259" key="15">
    <source>
        <dbReference type="PROSITE" id="PS50110"/>
    </source>
</evidence>
<dbReference type="CDD" id="cd17546">
    <property type="entry name" value="REC_hyHK_CKI1_RcsC-like"/>
    <property type="match status" value="1"/>
</dbReference>
<dbReference type="Pfam" id="PF00072">
    <property type="entry name" value="Response_reg"/>
    <property type="match status" value="1"/>
</dbReference>
<evidence type="ECO:0000256" key="2">
    <source>
        <dbReference type="ARBA" id="ARBA00004651"/>
    </source>
</evidence>
<reference evidence="16 17" key="1">
    <citation type="submission" date="2022-12" db="EMBL/GenBank/DDBJ databases">
        <title>Two new species, Stenotrophomonas aracearum and Stenotrophomonas oahuensis, isolated from Anthurium (Araceae family) in Hawaii.</title>
        <authorList>
            <person name="Chunag S.C."/>
            <person name="Dobhal S."/>
            <person name="Alvarez A."/>
            <person name="Arif M."/>
        </authorList>
    </citation>
    <scope>NUCLEOTIDE SEQUENCE [LARGE SCALE GENOMIC DNA]</scope>
    <source>
        <strain evidence="16 17">A5586</strain>
    </source>
</reference>
<gene>
    <name evidence="16" type="ORF">PDM29_08310</name>
</gene>
<dbReference type="InterPro" id="IPR003661">
    <property type="entry name" value="HisK_dim/P_dom"/>
</dbReference>
<dbReference type="SUPFAM" id="SSF53850">
    <property type="entry name" value="Periplasmic binding protein-like II"/>
    <property type="match status" value="2"/>
</dbReference>
<feature type="modified residue" description="4-aspartylphosphate" evidence="12">
    <location>
        <position position="999"/>
    </location>
</feature>
<dbReference type="Gene3D" id="3.30.565.10">
    <property type="entry name" value="Histidine kinase-like ATPase, C-terminal domain"/>
    <property type="match status" value="1"/>
</dbReference>
<evidence type="ECO:0000256" key="1">
    <source>
        <dbReference type="ARBA" id="ARBA00000085"/>
    </source>
</evidence>
<name>A0ABY9YTJ4_9GAMM</name>
<evidence type="ECO:0000256" key="3">
    <source>
        <dbReference type="ARBA" id="ARBA00012438"/>
    </source>
</evidence>
<dbReference type="SUPFAM" id="SSF47226">
    <property type="entry name" value="Histidine-containing phosphotransfer domain, HPT domain"/>
    <property type="match status" value="1"/>
</dbReference>
<dbReference type="InterPro" id="IPR005467">
    <property type="entry name" value="His_kinase_dom"/>
</dbReference>
<dbReference type="EMBL" id="CP115541">
    <property type="protein sequence ID" value="WNH54265.1"/>
    <property type="molecule type" value="Genomic_DNA"/>
</dbReference>
<evidence type="ECO:0000256" key="9">
    <source>
        <dbReference type="ARBA" id="ARBA00022989"/>
    </source>
</evidence>
<evidence type="ECO:0000256" key="5">
    <source>
        <dbReference type="ARBA" id="ARBA00022553"/>
    </source>
</evidence>
<dbReference type="Gene3D" id="3.30.450.20">
    <property type="entry name" value="PAS domain"/>
    <property type="match status" value="1"/>
</dbReference>
<evidence type="ECO:0000256" key="6">
    <source>
        <dbReference type="ARBA" id="ARBA00022692"/>
    </source>
</evidence>
<dbReference type="InterPro" id="IPR036641">
    <property type="entry name" value="HPT_dom_sf"/>
</dbReference>
<dbReference type="InterPro" id="IPR011006">
    <property type="entry name" value="CheY-like_superfamily"/>
</dbReference>
<dbReference type="Pfam" id="PF02518">
    <property type="entry name" value="HATPase_c"/>
    <property type="match status" value="1"/>
</dbReference>
<keyword evidence="10" id="KW-0902">Two-component regulatory system</keyword>
<keyword evidence="4" id="KW-1003">Cell membrane</keyword>
<evidence type="ECO:0000256" key="10">
    <source>
        <dbReference type="ARBA" id="ARBA00023012"/>
    </source>
</evidence>
<dbReference type="InterPro" id="IPR001638">
    <property type="entry name" value="Solute-binding_3/MltF_N"/>
</dbReference>
<dbReference type="EC" id="2.7.13.3" evidence="3"/>
<keyword evidence="6" id="KW-0812">Transmembrane</keyword>
<dbReference type="InterPro" id="IPR001789">
    <property type="entry name" value="Sig_transdc_resp-reg_receiver"/>
</dbReference>
<sequence length="1197" mass="131049">MRTSVVRWLVVLVLLITASTSGMAAPATLPAPALSPRQAEWIERNPTILLGLYDSGWPPFEFVQNGQPKGLGYDYLMLLSRQLGLNVQVRMYRDWADVLDAACRGEVDVVMNIALTPGRTRCMVYTSPYAEAPLALVGRPGDTRASADPDLTGLRVVTEQEFLTSEQIRSRFPGARRVIAANTTAALNMVAQGQADVYIGNAHVANAIIRDRKLEGITLLRPSDLAPERLHFGVPNARQPLAEALDAALTRLPASQREAIEKRWLTPLQWSAQSRLVLGEAERGVLATPLRMGFAPHAAPLSFIDASGEPAGVAGDYLRQLRMVGAQLNRVPAHDWFEVRDQMRRGTVDVVMGMPNDAHYLGDDWVFSQPFISVPNVVVTPNNSRSVLGLSDLDGRTILLSDPDRLRGYILQYAPKARIVPARSVEQALARLANGDADAYVGNLAMADRVIRELYPARLHVAAPAGFSDQLSLAVKRQYAPLATTFDRVLTNLTPREHAAIRGDWLLAEYRAGLDWRSIARWAVPLSLVLLTGMIVHGWGYLRLRREVSMRRGLEKRLEEITDNLPAIVYQARREHDGRVTFPYITGDLNSMFGVSTVEVMRDDTLLEAQIDARDRDAIHEAMTHAARNFTPMDIEFRTSPHGVVRWVRTRALPYAAADGAVLWSGYWVDVTEARAQADALAAAKSDAERATAAKSNFLATMSHEIRTPMSGVLGMVEALSHTDLDGEQRRIIGVIEDSAQMLRQILDDILDYSRIEAGALPLEPQPVALRSLLDNVQQLLSPQASSKGLDLSLQVDPEVAPQHLVDGMRLRQVVFNLLSNAIKFTNEGAVSIALTVERSDEMAQTLRLTVADTGIGISAEQRQRLFKPFAQADVAITRHYGGTGLGLSICQRLVGLMRGRLDMHSEPGQGTRVDVVLSLPRVPGEDAGQDAAHGAADVQPLPSGQARRRVLVVEDHPTNQALMRWRLQQLGLQHELAVDGEAALALLASSSFDLVITDCRMPVMDGYTLTRRIREQERGTGRHLPVLALTASALAEDLQRCREAGMDDLLAKPVALATLRRALRRWLPTDPGDEAPTAADLAPADADTPAPLPTREAIVQRFGSEHVANVLIESMRKATGEDLQRGLLAREQEDSNTAVEVLHRIVGGLGTLGAEALAMQARALMQQIQNEGVAACAADIGAFELALESYLKSLDP</sequence>
<evidence type="ECO:0000313" key="16">
    <source>
        <dbReference type="EMBL" id="WNH54265.1"/>
    </source>
</evidence>
<evidence type="ECO:0000313" key="17">
    <source>
        <dbReference type="Proteomes" id="UP001302072"/>
    </source>
</evidence>
<evidence type="ECO:0000256" key="7">
    <source>
        <dbReference type="ARBA" id="ARBA00022741"/>
    </source>
</evidence>
<evidence type="ECO:0000256" key="12">
    <source>
        <dbReference type="PROSITE-ProRule" id="PRU00169"/>
    </source>
</evidence>
<keyword evidence="5 12" id="KW-0597">Phosphoprotein</keyword>
<feature type="signal peptide" evidence="13">
    <location>
        <begin position="1"/>
        <end position="24"/>
    </location>
</feature>
<dbReference type="SMART" id="SM00388">
    <property type="entry name" value="HisKA"/>
    <property type="match status" value="1"/>
</dbReference>
<dbReference type="Gene3D" id="1.10.287.130">
    <property type="match status" value="1"/>
</dbReference>
<evidence type="ECO:0000256" key="8">
    <source>
        <dbReference type="ARBA" id="ARBA00022840"/>
    </source>
</evidence>
<dbReference type="PROSITE" id="PS50110">
    <property type="entry name" value="RESPONSE_REGULATORY"/>
    <property type="match status" value="1"/>
</dbReference>
<evidence type="ECO:0000256" key="4">
    <source>
        <dbReference type="ARBA" id="ARBA00022475"/>
    </source>
</evidence>
<dbReference type="Proteomes" id="UP001302072">
    <property type="component" value="Chromosome"/>
</dbReference>
<dbReference type="Pfam" id="PF00497">
    <property type="entry name" value="SBP_bac_3"/>
    <property type="match status" value="2"/>
</dbReference>
<dbReference type="Gene3D" id="3.40.190.10">
    <property type="entry name" value="Periplasmic binding protein-like II"/>
    <property type="match status" value="4"/>
</dbReference>
<dbReference type="SUPFAM" id="SSF47384">
    <property type="entry name" value="Homodimeric domain of signal transducing histidine kinase"/>
    <property type="match status" value="1"/>
</dbReference>
<dbReference type="CDD" id="cd00082">
    <property type="entry name" value="HisKA"/>
    <property type="match status" value="1"/>
</dbReference>
<keyword evidence="8" id="KW-0067">ATP-binding</keyword>
<dbReference type="InterPro" id="IPR008207">
    <property type="entry name" value="Sig_transdc_His_kin_Hpt_dom"/>
</dbReference>